<dbReference type="InterPro" id="IPR055172">
    <property type="entry name" value="HTH_RsaL-like"/>
</dbReference>
<dbReference type="SUPFAM" id="SSF47413">
    <property type="entry name" value="lambda repressor-like DNA-binding domains"/>
    <property type="match status" value="1"/>
</dbReference>
<keyword evidence="3" id="KW-1185">Reference proteome</keyword>
<dbReference type="Proteomes" id="UP000001235">
    <property type="component" value="Chromosome"/>
</dbReference>
<dbReference type="CDD" id="cd00093">
    <property type="entry name" value="HTH_XRE"/>
    <property type="match status" value="1"/>
</dbReference>
<name>D9SG22_GALCS</name>
<organism evidence="2 3">
    <name type="scientific">Gallionella capsiferriformans (strain ES-2)</name>
    <name type="common">Gallionella ferruginea capsiferriformans (strain ES-2)</name>
    <dbReference type="NCBI Taxonomy" id="395494"/>
    <lineage>
        <taxon>Bacteria</taxon>
        <taxon>Pseudomonadati</taxon>
        <taxon>Pseudomonadota</taxon>
        <taxon>Betaproteobacteria</taxon>
        <taxon>Nitrosomonadales</taxon>
        <taxon>Gallionellaceae</taxon>
        <taxon>Gallionella</taxon>
    </lineage>
</organism>
<dbReference type="KEGG" id="gca:Galf_1449"/>
<gene>
    <name evidence="2" type="ordered locus">Galf_1449</name>
</gene>
<evidence type="ECO:0000313" key="3">
    <source>
        <dbReference type="Proteomes" id="UP000001235"/>
    </source>
</evidence>
<sequence>MGQAQQITQQDALAPDVLRTFRKKQRESQSRFWSRFGVTQSRGSRFEMGTEMPPTVAILIKLYFAGVITDRDLGGIHWQVIQGD</sequence>
<dbReference type="HOGENOM" id="CLU_176821_0_0_4"/>
<dbReference type="EMBL" id="CP002159">
    <property type="protein sequence ID" value="ADL55469.1"/>
    <property type="molecule type" value="Genomic_DNA"/>
</dbReference>
<dbReference type="OrthoDB" id="3173404at2"/>
<dbReference type="AlphaFoldDB" id="D9SG22"/>
<feature type="domain" description="RsaL-like HTH" evidence="1">
    <location>
        <begin position="19"/>
        <end position="63"/>
    </location>
</feature>
<dbReference type="STRING" id="395494.Galf_1449"/>
<protein>
    <recommendedName>
        <fullName evidence="1">RsaL-like HTH domain-containing protein</fullName>
    </recommendedName>
</protein>
<dbReference type="GO" id="GO:0003677">
    <property type="term" value="F:DNA binding"/>
    <property type="evidence" value="ECO:0007669"/>
    <property type="project" value="InterPro"/>
</dbReference>
<evidence type="ECO:0000313" key="2">
    <source>
        <dbReference type="EMBL" id="ADL55469.1"/>
    </source>
</evidence>
<dbReference type="eggNOG" id="COG2944">
    <property type="taxonomic scope" value="Bacteria"/>
</dbReference>
<accession>D9SG22</accession>
<reference evidence="2 3" key="1">
    <citation type="submission" date="2010-08" db="EMBL/GenBank/DDBJ databases">
        <title>Complete sequence of Gallionella capsiferriformans ES-2.</title>
        <authorList>
            <consortium name="US DOE Joint Genome Institute"/>
            <person name="Lucas S."/>
            <person name="Copeland A."/>
            <person name="Lapidus A."/>
            <person name="Cheng J.-F."/>
            <person name="Bruce D."/>
            <person name="Goodwin L."/>
            <person name="Pitluck S."/>
            <person name="Chertkov O."/>
            <person name="Davenport K.W."/>
            <person name="Detter J.C."/>
            <person name="Han C."/>
            <person name="Tapia R."/>
            <person name="Land M."/>
            <person name="Hauser L."/>
            <person name="Chang Y.-J."/>
            <person name="Jeffries C."/>
            <person name="Kyrpides N."/>
            <person name="Ivanova N."/>
            <person name="Mikhailova N."/>
            <person name="Shelobolina E.S."/>
            <person name="Picardal F."/>
            <person name="Roden E."/>
            <person name="Emerson D."/>
            <person name="Woyke T."/>
        </authorList>
    </citation>
    <scope>NUCLEOTIDE SEQUENCE [LARGE SCALE GENOMIC DNA]</scope>
    <source>
        <strain evidence="2 3">ES-2</strain>
    </source>
</reference>
<dbReference type="RefSeq" id="WP_013293408.1">
    <property type="nucleotide sequence ID" value="NC_014394.1"/>
</dbReference>
<evidence type="ECO:0000259" key="1">
    <source>
        <dbReference type="Pfam" id="PF22495"/>
    </source>
</evidence>
<proteinExistence type="predicted"/>
<dbReference type="InterPro" id="IPR001387">
    <property type="entry name" value="Cro/C1-type_HTH"/>
</dbReference>
<dbReference type="Pfam" id="PF22495">
    <property type="entry name" value="HTH_92"/>
    <property type="match status" value="1"/>
</dbReference>
<dbReference type="InterPro" id="IPR010982">
    <property type="entry name" value="Lambda_DNA-bd_dom_sf"/>
</dbReference>